<dbReference type="STRING" id="314256.OG2516_11456"/>
<dbReference type="Pfam" id="PF00156">
    <property type="entry name" value="Pribosyltran"/>
    <property type="match status" value="1"/>
</dbReference>
<dbReference type="eggNOG" id="COG1040">
    <property type="taxonomic scope" value="Bacteria"/>
</dbReference>
<dbReference type="InterPro" id="IPR051910">
    <property type="entry name" value="ComF/GntX_DNA_util-trans"/>
</dbReference>
<dbReference type="InterPro" id="IPR029057">
    <property type="entry name" value="PRTase-like"/>
</dbReference>
<dbReference type="PANTHER" id="PTHR47505">
    <property type="entry name" value="DNA UTILIZATION PROTEIN YHGH"/>
    <property type="match status" value="1"/>
</dbReference>
<comment type="caution">
    <text evidence="4">The sequence shown here is derived from an EMBL/GenBank/DDBJ whole genome shotgun (WGS) entry which is preliminary data.</text>
</comment>
<name>Q2CJR2_OCEGH</name>
<evidence type="ECO:0000256" key="1">
    <source>
        <dbReference type="ARBA" id="ARBA00008007"/>
    </source>
</evidence>
<dbReference type="SUPFAM" id="SSF53271">
    <property type="entry name" value="PRTase-like"/>
    <property type="match status" value="1"/>
</dbReference>
<dbReference type="Proteomes" id="UP000003635">
    <property type="component" value="Unassembled WGS sequence"/>
</dbReference>
<protein>
    <submittedName>
        <fullName evidence="4">Competence protein F</fullName>
    </submittedName>
</protein>
<organism evidence="4 5">
    <name type="scientific">Oceanicola granulosus (strain ATCC BAA-861 / DSM 15982 / KCTC 12143 / HTCC2516)</name>
    <dbReference type="NCBI Taxonomy" id="314256"/>
    <lineage>
        <taxon>Bacteria</taxon>
        <taxon>Pseudomonadati</taxon>
        <taxon>Pseudomonadota</taxon>
        <taxon>Alphaproteobacteria</taxon>
        <taxon>Rhodobacterales</taxon>
        <taxon>Roseobacteraceae</taxon>
        <taxon>Oceanicola</taxon>
    </lineage>
</organism>
<dbReference type="InterPro" id="IPR000836">
    <property type="entry name" value="PRTase_dom"/>
</dbReference>
<reference evidence="4 5" key="1">
    <citation type="journal article" date="2010" name="J. Bacteriol.">
        <title>Genome sequences of Oceanicola granulosus HTCC2516(T) and Oceanicola batsensis HTCC2597(TDelta).</title>
        <authorList>
            <person name="Thrash J.C."/>
            <person name="Cho J.C."/>
            <person name="Vergin K.L."/>
            <person name="Giovannoni S.J."/>
        </authorList>
    </citation>
    <scope>NUCLEOTIDE SEQUENCE [LARGE SCALE GENOMIC DNA]</scope>
    <source>
        <strain evidence="5">ATCC BAA-861 / DSM 15982 / KCTC 12143 / HTCC2516</strain>
    </source>
</reference>
<evidence type="ECO:0000259" key="3">
    <source>
        <dbReference type="Pfam" id="PF18912"/>
    </source>
</evidence>
<evidence type="ECO:0000313" key="4">
    <source>
        <dbReference type="EMBL" id="EAR53077.1"/>
    </source>
</evidence>
<dbReference type="RefSeq" id="WP_007255811.1">
    <property type="nucleotide sequence ID" value="NZ_CH724107.1"/>
</dbReference>
<dbReference type="Gene3D" id="3.40.50.2020">
    <property type="match status" value="1"/>
</dbReference>
<evidence type="ECO:0000313" key="5">
    <source>
        <dbReference type="Proteomes" id="UP000003635"/>
    </source>
</evidence>
<dbReference type="HOGENOM" id="CLU_054549_0_0_5"/>
<accession>Q2CJR2</accession>
<keyword evidence="5" id="KW-1185">Reference proteome</keyword>
<sequence>MQSLLRAIYPAQCLLCEELTVEEQGLCPACWARTPFLFGLVCDLCGTALPGVDEGVPVHCDDCLRTARPWDRGRAALRYDEAARELVLRLKRADRTELARPAARWLGRAAAPLLEPAPLLVPVPLHRTRLLGRRYNQSALLAQALGRELGLPVAPDLLVRRVRTRPLAGRSHAERFALLADAIALHPRRRLEEGGAVLLVDDVMTSGATLAASTEALRAAGAGRVCVLTLARAVKDA</sequence>
<feature type="domain" description="Double zinc ribbon" evidence="3">
    <location>
        <begin position="4"/>
        <end position="64"/>
    </location>
</feature>
<comment type="similarity">
    <text evidence="1">Belongs to the ComF/GntX family.</text>
</comment>
<evidence type="ECO:0000259" key="2">
    <source>
        <dbReference type="Pfam" id="PF00156"/>
    </source>
</evidence>
<feature type="domain" description="Phosphoribosyltransferase" evidence="2">
    <location>
        <begin position="138"/>
        <end position="231"/>
    </location>
</feature>
<dbReference type="Pfam" id="PF18912">
    <property type="entry name" value="DZR_2"/>
    <property type="match status" value="1"/>
</dbReference>
<dbReference type="PANTHER" id="PTHR47505:SF1">
    <property type="entry name" value="DNA UTILIZATION PROTEIN YHGH"/>
    <property type="match status" value="1"/>
</dbReference>
<dbReference type="EMBL" id="AAOT01000001">
    <property type="protein sequence ID" value="EAR53077.1"/>
    <property type="molecule type" value="Genomic_DNA"/>
</dbReference>
<dbReference type="CDD" id="cd06223">
    <property type="entry name" value="PRTases_typeI"/>
    <property type="match status" value="1"/>
</dbReference>
<dbReference type="AlphaFoldDB" id="Q2CJR2"/>
<gene>
    <name evidence="4" type="ORF">OG2516_11456</name>
</gene>
<proteinExistence type="inferred from homology"/>
<dbReference type="InterPro" id="IPR044005">
    <property type="entry name" value="DZR_2"/>
</dbReference>
<dbReference type="OrthoDB" id="9779910at2"/>